<dbReference type="EMBL" id="JAAGAB010000002">
    <property type="protein sequence ID" value="NDV01019.1"/>
    <property type="molecule type" value="Genomic_DNA"/>
</dbReference>
<proteinExistence type="predicted"/>
<keyword evidence="3" id="KW-1185">Reference proteome</keyword>
<dbReference type="AlphaFoldDB" id="A0A6B2JWI6"/>
<dbReference type="Proteomes" id="UP000474757">
    <property type="component" value="Unassembled WGS sequence"/>
</dbReference>
<dbReference type="Pfam" id="PF13191">
    <property type="entry name" value="AAA_16"/>
    <property type="match status" value="1"/>
</dbReference>
<evidence type="ECO:0000313" key="2">
    <source>
        <dbReference type="EMBL" id="NDV01019.1"/>
    </source>
</evidence>
<dbReference type="GO" id="GO:0016301">
    <property type="term" value="F:kinase activity"/>
    <property type="evidence" value="ECO:0007669"/>
    <property type="project" value="UniProtKB-KW"/>
</dbReference>
<keyword evidence="2" id="KW-0808">Transferase</keyword>
<reference evidence="2 3" key="1">
    <citation type="submission" date="2020-02" db="EMBL/GenBank/DDBJ databases">
        <title>Pseudoroseicyclus tamarix, sp. nov., isolated from offshore sediment of a Tamarix chinensis forest.</title>
        <authorList>
            <person name="Gai Y."/>
        </authorList>
    </citation>
    <scope>NUCLEOTIDE SEQUENCE [LARGE SCALE GENOMIC DNA]</scope>
    <source>
        <strain evidence="2 3">CLL3-39</strain>
    </source>
</reference>
<dbReference type="PANTHER" id="PTHR10285">
    <property type="entry name" value="URIDINE KINASE"/>
    <property type="match status" value="1"/>
</dbReference>
<dbReference type="InterPro" id="IPR041664">
    <property type="entry name" value="AAA_16"/>
</dbReference>
<accession>A0A6B2JWI6</accession>
<dbReference type="Gene3D" id="3.40.50.300">
    <property type="entry name" value="P-loop containing nucleotide triphosphate hydrolases"/>
    <property type="match status" value="1"/>
</dbReference>
<comment type="caution">
    <text evidence="2">The sequence shown here is derived from an EMBL/GenBank/DDBJ whole genome shotgun (WGS) entry which is preliminary data.</text>
</comment>
<name>A0A6B2JWI6_9RHOB</name>
<evidence type="ECO:0000259" key="1">
    <source>
        <dbReference type="Pfam" id="PF13191"/>
    </source>
</evidence>
<sequence length="212" mass="23327">MLDISRQVSALAERIHAVREAQPRQLVALAGPPGSGKSTLARELKRRLQAQHCEAEVLALDGFHLDNAVLDEMSMRARKGAPETFDAAGFLYLVARLAEGEEVVAPIFDRTRDISVAGAVVVASSCPVVIVEGNYLLFDEHPWRELAEGWDLSAWLEVPKSELRARLVQRWLNFGLSRAAAIRRVESNDLPNAERIISRALPADLTLTLEGA</sequence>
<protein>
    <submittedName>
        <fullName evidence="2">Nucleoside/nucleotide kinase family protein</fullName>
    </submittedName>
</protein>
<keyword evidence="2" id="KW-0418">Kinase</keyword>
<feature type="domain" description="Orc1-like AAA ATPase" evidence="1">
    <location>
        <begin position="6"/>
        <end position="85"/>
    </location>
</feature>
<dbReference type="InterPro" id="IPR027417">
    <property type="entry name" value="P-loop_NTPase"/>
</dbReference>
<gene>
    <name evidence="2" type="ORF">GZA08_08565</name>
</gene>
<dbReference type="RefSeq" id="WP_163892189.1">
    <property type="nucleotide sequence ID" value="NZ_JAAFYS010000002.1"/>
</dbReference>
<evidence type="ECO:0000313" key="3">
    <source>
        <dbReference type="Proteomes" id="UP000474757"/>
    </source>
</evidence>
<dbReference type="NCBIfam" id="NF006746">
    <property type="entry name" value="PRK09270.1-5"/>
    <property type="match status" value="1"/>
</dbReference>
<organism evidence="2 3">
    <name type="scientific">Pseudoroseicyclus tamaricis</name>
    <dbReference type="NCBI Taxonomy" id="2705421"/>
    <lineage>
        <taxon>Bacteria</taxon>
        <taxon>Pseudomonadati</taxon>
        <taxon>Pseudomonadota</taxon>
        <taxon>Alphaproteobacteria</taxon>
        <taxon>Rhodobacterales</taxon>
        <taxon>Paracoccaceae</taxon>
        <taxon>Pseudoroseicyclus</taxon>
    </lineage>
</organism>
<dbReference type="SUPFAM" id="SSF52540">
    <property type="entry name" value="P-loop containing nucleoside triphosphate hydrolases"/>
    <property type="match status" value="1"/>
</dbReference>